<evidence type="ECO:0000256" key="4">
    <source>
        <dbReference type="PROSITE-ProRule" id="PRU01248"/>
    </source>
</evidence>
<dbReference type="Gene3D" id="1.10.150.130">
    <property type="match status" value="1"/>
</dbReference>
<dbReference type="InterPro" id="IPR011010">
    <property type="entry name" value="DNA_brk_join_enz"/>
</dbReference>
<dbReference type="InterPro" id="IPR044068">
    <property type="entry name" value="CB"/>
</dbReference>
<keyword evidence="8" id="KW-1185">Reference proteome</keyword>
<keyword evidence="2 4" id="KW-0238">DNA-binding</keyword>
<protein>
    <submittedName>
        <fullName evidence="7">Tyrosine-type recombinase/integrase</fullName>
    </submittedName>
</protein>
<dbReference type="RefSeq" id="WP_238726758.1">
    <property type="nucleotide sequence ID" value="NZ_JAHQCX010000005.1"/>
</dbReference>
<dbReference type="InterPro" id="IPR050090">
    <property type="entry name" value="Tyrosine_recombinase_XerCD"/>
</dbReference>
<name>A0ABS6K7B5_9FIRM</name>
<evidence type="ECO:0000313" key="7">
    <source>
        <dbReference type="EMBL" id="MBU9726402.1"/>
    </source>
</evidence>
<reference evidence="7 8" key="1">
    <citation type="submission" date="2021-06" db="EMBL/GenBank/DDBJ databases">
        <title>Description of novel taxa of the family Lachnospiraceae.</title>
        <authorList>
            <person name="Chaplin A.V."/>
            <person name="Sokolova S.R."/>
            <person name="Pikina A.P."/>
            <person name="Korzhanova M."/>
            <person name="Belova V."/>
            <person name="Korostin D."/>
            <person name="Efimov B.A."/>
        </authorList>
    </citation>
    <scope>NUCLEOTIDE SEQUENCE [LARGE SCALE GENOMIC DNA]</scope>
    <source>
        <strain evidence="7 8">ASD4241</strain>
    </source>
</reference>
<comment type="caution">
    <text evidence="7">The sequence shown here is derived from an EMBL/GenBank/DDBJ whole genome shotgun (WGS) entry which is preliminary data.</text>
</comment>
<evidence type="ECO:0000256" key="1">
    <source>
        <dbReference type="ARBA" id="ARBA00008857"/>
    </source>
</evidence>
<feature type="domain" description="Core-binding (CB)" evidence="6">
    <location>
        <begin position="65"/>
        <end position="151"/>
    </location>
</feature>
<dbReference type="InterPro" id="IPR010998">
    <property type="entry name" value="Integrase_recombinase_N"/>
</dbReference>
<feature type="domain" description="Tyr recombinase" evidence="5">
    <location>
        <begin position="173"/>
        <end position="390"/>
    </location>
</feature>
<dbReference type="PROSITE" id="PS51900">
    <property type="entry name" value="CB"/>
    <property type="match status" value="1"/>
</dbReference>
<evidence type="ECO:0000256" key="2">
    <source>
        <dbReference type="ARBA" id="ARBA00023125"/>
    </source>
</evidence>
<dbReference type="SUPFAM" id="SSF56349">
    <property type="entry name" value="DNA breaking-rejoining enzymes"/>
    <property type="match status" value="1"/>
</dbReference>
<sequence length="408" mass="47169">MSIQPKTYKNKNGKEITKYYPCVWDSINKKPVYGDTGYSTEIKALVAEEKLKEKVKNGKIPKTKSKFKEVACKWFEARIVLVKNKELSNNTYRTDKDYYNSYLSDIFDDVYCHKITSVNIKKFVDEMKKEYKPKTVNRALSVLNMIFEYAVFPERVITDNPCLGIKGASLKKREFKVWDTETISYFMSLGSVKTSRYYEMFAMSFGYGMRPGEVCGLNASDLLGKGILKLKRGYDKYSQETYMKTDDSHRSLVVLPFYENLLLRRIEMKKYDKLECISKDITYFDNDYIFTQKNGNPVNPDVYYKAFKRIIAKHNKELELLADGFGKLPDGNSFLPDIRLYDARHSFGTNMILVNDKSPAIVAEIMGSSVEMIMKNYVHPNKIMQKDTLSGYADKLFRNEVSSSNTGS</sequence>
<dbReference type="InterPro" id="IPR002104">
    <property type="entry name" value="Integrase_catalytic"/>
</dbReference>
<evidence type="ECO:0000259" key="5">
    <source>
        <dbReference type="PROSITE" id="PS51898"/>
    </source>
</evidence>
<gene>
    <name evidence="7" type="ORF">KTH90_10290</name>
</gene>
<dbReference type="Gene3D" id="1.10.443.10">
    <property type="entry name" value="Intergrase catalytic core"/>
    <property type="match status" value="1"/>
</dbReference>
<organism evidence="7 8">
    <name type="scientific">Diplocloster modestus</name>
    <dbReference type="NCBI Taxonomy" id="2850322"/>
    <lineage>
        <taxon>Bacteria</taxon>
        <taxon>Bacillati</taxon>
        <taxon>Bacillota</taxon>
        <taxon>Clostridia</taxon>
        <taxon>Lachnospirales</taxon>
        <taxon>Lachnospiraceae</taxon>
        <taxon>Diplocloster</taxon>
    </lineage>
</organism>
<dbReference type="Pfam" id="PF00589">
    <property type="entry name" value="Phage_integrase"/>
    <property type="match status" value="1"/>
</dbReference>
<keyword evidence="3" id="KW-0233">DNA recombination</keyword>
<dbReference type="PANTHER" id="PTHR30349:SF41">
    <property type="entry name" value="INTEGRASE_RECOMBINASE PROTEIN MJ0367-RELATED"/>
    <property type="match status" value="1"/>
</dbReference>
<evidence type="ECO:0000313" key="8">
    <source>
        <dbReference type="Proteomes" id="UP001314681"/>
    </source>
</evidence>
<dbReference type="InterPro" id="IPR013762">
    <property type="entry name" value="Integrase-like_cat_sf"/>
</dbReference>
<proteinExistence type="inferred from homology"/>
<comment type="similarity">
    <text evidence="1">Belongs to the 'phage' integrase family.</text>
</comment>
<evidence type="ECO:0000256" key="3">
    <source>
        <dbReference type="ARBA" id="ARBA00023172"/>
    </source>
</evidence>
<dbReference type="EMBL" id="JAHQCX010000005">
    <property type="protein sequence ID" value="MBU9726402.1"/>
    <property type="molecule type" value="Genomic_DNA"/>
</dbReference>
<accession>A0ABS6K7B5</accession>
<dbReference type="PROSITE" id="PS51898">
    <property type="entry name" value="TYR_RECOMBINASE"/>
    <property type="match status" value="1"/>
</dbReference>
<dbReference type="PANTHER" id="PTHR30349">
    <property type="entry name" value="PHAGE INTEGRASE-RELATED"/>
    <property type="match status" value="1"/>
</dbReference>
<evidence type="ECO:0000259" key="6">
    <source>
        <dbReference type="PROSITE" id="PS51900"/>
    </source>
</evidence>
<dbReference type="Proteomes" id="UP001314681">
    <property type="component" value="Unassembled WGS sequence"/>
</dbReference>